<evidence type="ECO:0000313" key="11">
    <source>
        <dbReference type="Proteomes" id="UP001152747"/>
    </source>
</evidence>
<dbReference type="PANTHER" id="PTHR45859">
    <property type="entry name" value="TRANSLATION INITIATION FACTOR EIF-2B SUBUNIT BETA"/>
    <property type="match status" value="1"/>
</dbReference>
<name>A0A9P1I6C8_9PELO</name>
<comment type="subunit">
    <text evidence="8">Component of the translation initiation factor 2B (eIF2B) complex which is a heterodecamer of two sets of five different subunits: alpha, beta, gamma, delta and epsilon. Subunits alpha, beta and delta comprise a regulatory subcomplex and subunits epsilon and gamma comprise a catalytic subcomplex. Within the complex, the hexameric regulatory complex resides at the center, with the two heterodimeric catalytic subcomplexes bound on opposite sides.</text>
</comment>
<keyword evidence="4" id="KW-0396">Initiation factor</keyword>
<dbReference type="GO" id="GO:0005085">
    <property type="term" value="F:guanyl-nucleotide exchange factor activity"/>
    <property type="evidence" value="ECO:0007669"/>
    <property type="project" value="TreeGrafter"/>
</dbReference>
<dbReference type="GO" id="GO:0005829">
    <property type="term" value="C:cytosol"/>
    <property type="evidence" value="ECO:0007669"/>
    <property type="project" value="UniProtKB-SubCell"/>
</dbReference>
<evidence type="ECO:0000256" key="2">
    <source>
        <dbReference type="ARBA" id="ARBA00007251"/>
    </source>
</evidence>
<dbReference type="AlphaFoldDB" id="A0A9P1I6C8"/>
<proteinExistence type="inferred from homology"/>
<evidence type="ECO:0000313" key="10">
    <source>
        <dbReference type="EMBL" id="CAI5438896.1"/>
    </source>
</evidence>
<evidence type="ECO:0000256" key="7">
    <source>
        <dbReference type="ARBA" id="ARBA00044228"/>
    </source>
</evidence>
<organism evidence="10 11">
    <name type="scientific">Caenorhabditis angaria</name>
    <dbReference type="NCBI Taxonomy" id="860376"/>
    <lineage>
        <taxon>Eukaryota</taxon>
        <taxon>Metazoa</taxon>
        <taxon>Ecdysozoa</taxon>
        <taxon>Nematoda</taxon>
        <taxon>Chromadorea</taxon>
        <taxon>Rhabditida</taxon>
        <taxon>Rhabditina</taxon>
        <taxon>Rhabditomorpha</taxon>
        <taxon>Rhabditoidea</taxon>
        <taxon>Rhabditidae</taxon>
        <taxon>Peloderinae</taxon>
        <taxon>Caenorhabditis</taxon>
    </lineage>
</organism>
<evidence type="ECO:0000256" key="4">
    <source>
        <dbReference type="ARBA" id="ARBA00022540"/>
    </source>
</evidence>
<dbReference type="InterPro" id="IPR051855">
    <property type="entry name" value="eIF2B_beta_subunit"/>
</dbReference>
<keyword evidence="3" id="KW-0963">Cytoplasm</keyword>
<dbReference type="InterPro" id="IPR037171">
    <property type="entry name" value="NagB/RpiA_transferase-like"/>
</dbReference>
<dbReference type="InterPro" id="IPR042529">
    <property type="entry name" value="IF_2B-like_C"/>
</dbReference>
<sequence>MTEGRTEVEDLKRNFVLALRKNTKRPSSSTISMNVINFLRKIILVEKVKTIAELLASLHNHAKFLSAVEPTELIIINIVLMTSKLARDELNKKNGNGNIRAYDSLFTLCKPSEPTDMKDTDMKKIKKDLIESIRELTIEIDSCRESISAQSSDLIFNQDVVMVYQLETSKTLYSFLAKTREANRKYRVFNVIPESKNEELNDFTSSIRLHDVASKICETTKVFLTCIAVFPDGSCLVPAGGQSIALMAKRHSVPVYVLAPFYKITPFFIPDPNALNISQRTNMPFEFSAKSAGNVEILQPAFDLLDSQYIFQFVSNSSCIIPAHINRLKEDYYHPEDIALY</sequence>
<gene>
    <name evidence="10" type="ORF">CAMP_LOCUS1533</name>
</gene>
<comment type="caution">
    <text evidence="10">The sequence shown here is derived from an EMBL/GenBank/DDBJ whole genome shotgun (WGS) entry which is preliminary data.</text>
</comment>
<dbReference type="GO" id="GO:0003743">
    <property type="term" value="F:translation initiation factor activity"/>
    <property type="evidence" value="ECO:0007669"/>
    <property type="project" value="UniProtKB-KW"/>
</dbReference>
<dbReference type="SUPFAM" id="SSF100950">
    <property type="entry name" value="NagB/RpiA/CoA transferase-like"/>
    <property type="match status" value="1"/>
</dbReference>
<comment type="subcellular location">
    <subcellularLocation>
        <location evidence="1">Cytoplasm</location>
        <location evidence="1">Cytosol</location>
    </subcellularLocation>
</comment>
<evidence type="ECO:0000256" key="1">
    <source>
        <dbReference type="ARBA" id="ARBA00004514"/>
    </source>
</evidence>
<dbReference type="Pfam" id="PF01008">
    <property type="entry name" value="IF-2B"/>
    <property type="match status" value="1"/>
</dbReference>
<dbReference type="PANTHER" id="PTHR45859:SF1">
    <property type="entry name" value="TRANSLATION INITIATION FACTOR EIF-2B SUBUNIT BETA"/>
    <property type="match status" value="1"/>
</dbReference>
<reference evidence="10" key="1">
    <citation type="submission" date="2022-11" db="EMBL/GenBank/DDBJ databases">
        <authorList>
            <person name="Kikuchi T."/>
        </authorList>
    </citation>
    <scope>NUCLEOTIDE SEQUENCE</scope>
    <source>
        <strain evidence="10">PS1010</strain>
    </source>
</reference>
<accession>A0A9P1I6C8</accession>
<dbReference type="EMBL" id="CANHGI010000001">
    <property type="protein sequence ID" value="CAI5438896.1"/>
    <property type="molecule type" value="Genomic_DNA"/>
</dbReference>
<dbReference type="Gene3D" id="3.40.50.10470">
    <property type="entry name" value="Translation initiation factor eif-2b, domain 2"/>
    <property type="match status" value="1"/>
</dbReference>
<evidence type="ECO:0000256" key="9">
    <source>
        <dbReference type="RuleBase" id="RU003814"/>
    </source>
</evidence>
<dbReference type="Proteomes" id="UP001152747">
    <property type="component" value="Unassembled WGS sequence"/>
</dbReference>
<dbReference type="InterPro" id="IPR000649">
    <property type="entry name" value="IF-2B-related"/>
</dbReference>
<dbReference type="GO" id="GO:0005851">
    <property type="term" value="C:eukaryotic translation initiation factor 2B complex"/>
    <property type="evidence" value="ECO:0007669"/>
    <property type="project" value="TreeGrafter"/>
</dbReference>
<keyword evidence="5" id="KW-0648">Protein biosynthesis</keyword>
<evidence type="ECO:0000256" key="3">
    <source>
        <dbReference type="ARBA" id="ARBA00022490"/>
    </source>
</evidence>
<protein>
    <recommendedName>
        <fullName evidence="6">Translation initiation factor eIF2B subunit beta</fullName>
    </recommendedName>
    <alternativeName>
        <fullName evidence="7">eIF2B GDP-GTP exchange factor subunit beta</fullName>
    </alternativeName>
</protein>
<comment type="similarity">
    <text evidence="2 9">Belongs to the eIF-2B alpha/beta/delta subunits family.</text>
</comment>
<dbReference type="OrthoDB" id="269919at2759"/>
<evidence type="ECO:0000256" key="5">
    <source>
        <dbReference type="ARBA" id="ARBA00022917"/>
    </source>
</evidence>
<evidence type="ECO:0000256" key="6">
    <source>
        <dbReference type="ARBA" id="ARBA00044122"/>
    </source>
</evidence>
<keyword evidence="11" id="KW-1185">Reference proteome</keyword>
<evidence type="ECO:0000256" key="8">
    <source>
        <dbReference type="ARBA" id="ARBA00046432"/>
    </source>
</evidence>